<reference evidence="2 3" key="1">
    <citation type="submission" date="2016-02" db="EMBL/GenBank/DDBJ databases">
        <title>Gardnerella vaginalis Subgroups Defined by cpn60 Sequencing and Sialidase Activity in Isolates from Canada, Belgium and Kenya.</title>
        <authorList>
            <person name="Schellenberg J."/>
            <person name="Paramel Jayaprakash T."/>
            <person name="Withana Gamage N."/>
            <person name="Patterson M.H."/>
            <person name="Vaneechoutte M."/>
            <person name="Hill J.E."/>
        </authorList>
    </citation>
    <scope>NUCLEOTIDE SEQUENCE [LARGE SCALE GENOMIC DNA]</scope>
    <source>
        <strain evidence="2 3">N144</strain>
    </source>
</reference>
<protein>
    <recommendedName>
        <fullName evidence="1">DUF58 domain-containing protein</fullName>
    </recommendedName>
</protein>
<dbReference type="AlphaFoldDB" id="A0A3E1IXH5"/>
<evidence type="ECO:0000313" key="2">
    <source>
        <dbReference type="EMBL" id="RFD77640.1"/>
    </source>
</evidence>
<accession>A0A3E1IXH5</accession>
<dbReference type="PANTHER" id="PTHR33608:SF6">
    <property type="entry name" value="BLL2464 PROTEIN"/>
    <property type="match status" value="1"/>
</dbReference>
<dbReference type="RefSeq" id="WP_116689582.1">
    <property type="nucleotide sequence ID" value="NZ_LRTT01000001.1"/>
</dbReference>
<sequence>MIFAKLLNAYSHPTFFANNAKRSLLCSDSSKKVRRKIEVLDNRLNLPLAKKSLSIFEGEHPSSQKFGNGDLVDVHAWQPGDEARMINWKASARVGEPMVSSRQRESSSKTWILVDSSVNMNASCASKSNEYLYETASNTACFFASLSLKRNDSLNCALFDGDSILRIPSCRNLPDFERSLDISLCNARKNPRNTNAIIDFANSITQKHSLIVIITDEYAILQKHFNDLQKIASLHSLIVATINPVNPFSASKNIPIVDGTTMRKIPAFLIDDSCAKEVKAHRAFVNNALHDCLNAYKACLIRGSSSNQIFHSLAKFICNATLQNSVFNVKKNQDLLLD</sequence>
<comment type="caution">
    <text evidence="2">The sequence shown here is derived from an EMBL/GenBank/DDBJ whole genome shotgun (WGS) entry which is preliminary data.</text>
</comment>
<evidence type="ECO:0000313" key="3">
    <source>
        <dbReference type="Proteomes" id="UP000258533"/>
    </source>
</evidence>
<dbReference type="Pfam" id="PF01882">
    <property type="entry name" value="DUF58"/>
    <property type="match status" value="1"/>
</dbReference>
<feature type="domain" description="DUF58" evidence="1">
    <location>
        <begin position="74"/>
        <end position="238"/>
    </location>
</feature>
<dbReference type="Proteomes" id="UP000258533">
    <property type="component" value="Unassembled WGS sequence"/>
</dbReference>
<dbReference type="EMBL" id="LRTT01000001">
    <property type="protein sequence ID" value="RFD77640.1"/>
    <property type="molecule type" value="Genomic_DNA"/>
</dbReference>
<dbReference type="PANTHER" id="PTHR33608">
    <property type="entry name" value="BLL2464 PROTEIN"/>
    <property type="match status" value="1"/>
</dbReference>
<proteinExistence type="predicted"/>
<name>A0A3E1IXH5_GARVA</name>
<organism evidence="2 3">
    <name type="scientific">Gardnerella vaginalis</name>
    <dbReference type="NCBI Taxonomy" id="2702"/>
    <lineage>
        <taxon>Bacteria</taxon>
        <taxon>Bacillati</taxon>
        <taxon>Actinomycetota</taxon>
        <taxon>Actinomycetes</taxon>
        <taxon>Bifidobacteriales</taxon>
        <taxon>Bifidobacteriaceae</taxon>
        <taxon>Gardnerella</taxon>
    </lineage>
</organism>
<dbReference type="InterPro" id="IPR002881">
    <property type="entry name" value="DUF58"/>
</dbReference>
<gene>
    <name evidence="2" type="ORF">AXE73_03360</name>
</gene>
<evidence type="ECO:0000259" key="1">
    <source>
        <dbReference type="Pfam" id="PF01882"/>
    </source>
</evidence>